<protein>
    <recommendedName>
        <fullName evidence="3 9">Chromatin modification-related protein EAF6</fullName>
    </recommendedName>
</protein>
<sequence length="183" mass="19650">MEQAAVGAEKAQTAIATDADPTRGMPYHDKLTGELKQAIMKRRVLERNIMALDETIYKKEGEYLEDTPHGNVLTGFDNYIKSITSNAVGRRKQGVSENDRVFSRSSVRLADFMDSPGGLSTQTTPSGAPTPISAGFGREGSGNATPTSATARAGVKKKRGKGEGDDSEMEEREGKKARAGARK</sequence>
<gene>
    <name evidence="12" type="ORF">GMDG_04791</name>
</gene>
<dbReference type="PANTHER" id="PTHR13476">
    <property type="entry name" value="CHROMATIN MODIFICATION-RELATED PROTEIN MEAF6"/>
    <property type="match status" value="1"/>
</dbReference>
<keyword evidence="8 9" id="KW-0539">Nucleus</keyword>
<evidence type="ECO:0000256" key="8">
    <source>
        <dbReference type="ARBA" id="ARBA00023242"/>
    </source>
</evidence>
<organism evidence="12 13">
    <name type="scientific">Pseudogymnoascus destructans (strain ATCC MYA-4855 / 20631-21)</name>
    <name type="common">Bat white-nose syndrome fungus</name>
    <name type="synonym">Geomyces destructans</name>
    <dbReference type="NCBI Taxonomy" id="658429"/>
    <lineage>
        <taxon>Eukaryota</taxon>
        <taxon>Fungi</taxon>
        <taxon>Dikarya</taxon>
        <taxon>Ascomycota</taxon>
        <taxon>Pezizomycotina</taxon>
        <taxon>Leotiomycetes</taxon>
        <taxon>Thelebolales</taxon>
        <taxon>Thelebolaceae</taxon>
        <taxon>Pseudogymnoascus</taxon>
    </lineage>
</organism>
<evidence type="ECO:0000256" key="11">
    <source>
        <dbReference type="SAM" id="MobiDB-lite"/>
    </source>
</evidence>
<evidence type="ECO:0000313" key="12">
    <source>
        <dbReference type="EMBL" id="ELR10513.1"/>
    </source>
</evidence>
<evidence type="ECO:0000256" key="3">
    <source>
        <dbReference type="ARBA" id="ARBA00018504"/>
    </source>
</evidence>
<evidence type="ECO:0000256" key="5">
    <source>
        <dbReference type="ARBA" id="ARBA00023015"/>
    </source>
</evidence>
<comment type="subunit">
    <text evidence="9">Component of the NuA4 histone acetyltransferase complex.</text>
</comment>
<feature type="region of interest" description="Disordered" evidence="11">
    <location>
        <begin position="113"/>
        <end position="183"/>
    </location>
</feature>
<comment type="subcellular location">
    <subcellularLocation>
        <location evidence="1 9">Nucleus</location>
    </subcellularLocation>
</comment>
<keyword evidence="4 9" id="KW-0156">Chromatin regulator</keyword>
<dbReference type="VEuPathDB" id="FungiDB:GMDG_04791"/>
<keyword evidence="9" id="KW-0227">DNA damage</keyword>
<evidence type="ECO:0000313" key="13">
    <source>
        <dbReference type="Proteomes" id="UP000011064"/>
    </source>
</evidence>
<dbReference type="EMBL" id="GL573259">
    <property type="protein sequence ID" value="ELR10513.1"/>
    <property type="molecule type" value="Genomic_DNA"/>
</dbReference>
<dbReference type="STRING" id="658429.L8GCU1"/>
<evidence type="ECO:0000256" key="2">
    <source>
        <dbReference type="ARBA" id="ARBA00010916"/>
    </source>
</evidence>
<evidence type="ECO:0000256" key="4">
    <source>
        <dbReference type="ARBA" id="ARBA00022853"/>
    </source>
</evidence>
<evidence type="ECO:0000256" key="6">
    <source>
        <dbReference type="ARBA" id="ARBA00023054"/>
    </source>
</evidence>
<keyword evidence="9" id="KW-0234">DNA repair</keyword>
<name>L8GCU1_PSED2</name>
<evidence type="ECO:0000256" key="7">
    <source>
        <dbReference type="ARBA" id="ARBA00023163"/>
    </source>
</evidence>
<dbReference type="InParanoid" id="L8GCU1"/>
<dbReference type="HOGENOM" id="CLU_081048_1_0_1"/>
<dbReference type="GO" id="GO:0035267">
    <property type="term" value="C:NuA4 histone acetyltransferase complex"/>
    <property type="evidence" value="ECO:0007669"/>
    <property type="project" value="UniProtKB-UniRule"/>
</dbReference>
<accession>L8GCU1</accession>
<feature type="compositionally biased region" description="Polar residues" evidence="11">
    <location>
        <begin position="118"/>
        <end position="127"/>
    </location>
</feature>
<dbReference type="GO" id="GO:0005634">
    <property type="term" value="C:nucleus"/>
    <property type="evidence" value="ECO:0007669"/>
    <property type="project" value="UniProtKB-SubCell"/>
</dbReference>
<comment type="function">
    <text evidence="9">Component of the NuA4 histone acetyltransferase complex which is involved in transcriptional activation of selected genes principally by acetylation of nucleosomal histone H4 and H2A. The NuA4 complex is also involved in DNA repair.</text>
</comment>
<dbReference type="AlphaFoldDB" id="L8GCU1"/>
<dbReference type="Proteomes" id="UP000011064">
    <property type="component" value="Unassembled WGS sequence"/>
</dbReference>
<keyword evidence="7 9" id="KW-0804">Transcription</keyword>
<dbReference type="Pfam" id="PF09340">
    <property type="entry name" value="NuA4"/>
    <property type="match status" value="1"/>
</dbReference>
<dbReference type="OrthoDB" id="440324at2759"/>
<evidence type="ECO:0000256" key="1">
    <source>
        <dbReference type="ARBA" id="ARBA00004123"/>
    </source>
</evidence>
<reference evidence="13" key="1">
    <citation type="submission" date="2010-09" db="EMBL/GenBank/DDBJ databases">
        <title>The genome sequence of Geomyces destructans 20631-21.</title>
        <authorList>
            <consortium name="The Broad Institute Genome Sequencing Platform"/>
            <person name="Cuomo C.A."/>
            <person name="Blehert D.S."/>
            <person name="Lorch J.M."/>
            <person name="Young S.K."/>
            <person name="Zeng Q."/>
            <person name="Gargeya S."/>
            <person name="Fitzgerald M."/>
            <person name="Haas B."/>
            <person name="Abouelleil A."/>
            <person name="Alvarado L."/>
            <person name="Arachchi H.M."/>
            <person name="Berlin A."/>
            <person name="Brown A."/>
            <person name="Chapman S.B."/>
            <person name="Chen Z."/>
            <person name="Dunbar C."/>
            <person name="Freedman E."/>
            <person name="Gearin G."/>
            <person name="Gellesch M."/>
            <person name="Goldberg J."/>
            <person name="Griggs A."/>
            <person name="Gujja S."/>
            <person name="Heiman D."/>
            <person name="Howarth C."/>
            <person name="Larson L."/>
            <person name="Lui A."/>
            <person name="MacDonald P.J.P."/>
            <person name="Montmayeur A."/>
            <person name="Murphy C."/>
            <person name="Neiman D."/>
            <person name="Pearson M."/>
            <person name="Priest M."/>
            <person name="Roberts A."/>
            <person name="Saif S."/>
            <person name="Shea T."/>
            <person name="Shenoy N."/>
            <person name="Sisk P."/>
            <person name="Stolte C."/>
            <person name="Sykes S."/>
            <person name="Wortman J."/>
            <person name="Nusbaum C."/>
            <person name="Birren B."/>
        </authorList>
    </citation>
    <scope>NUCLEOTIDE SEQUENCE [LARGE SCALE GENOMIC DNA]</scope>
    <source>
        <strain evidence="13">ATCC MYA-4855 / 20631-21</strain>
    </source>
</reference>
<evidence type="ECO:0000256" key="9">
    <source>
        <dbReference type="RuleBase" id="RU368022"/>
    </source>
</evidence>
<dbReference type="InterPro" id="IPR015418">
    <property type="entry name" value="Eaf6"/>
</dbReference>
<keyword evidence="5 9" id="KW-0805">Transcription regulation</keyword>
<feature type="coiled-coil region" evidence="10">
    <location>
        <begin position="28"/>
        <end position="55"/>
    </location>
</feature>
<dbReference type="GO" id="GO:0006325">
    <property type="term" value="P:chromatin organization"/>
    <property type="evidence" value="ECO:0007669"/>
    <property type="project" value="UniProtKB-KW"/>
</dbReference>
<evidence type="ECO:0000256" key="10">
    <source>
        <dbReference type="SAM" id="Coils"/>
    </source>
</evidence>
<comment type="similarity">
    <text evidence="2 9">Belongs to the EAF6 family.</text>
</comment>
<proteinExistence type="inferred from homology"/>
<keyword evidence="13" id="KW-1185">Reference proteome</keyword>
<keyword evidence="6 10" id="KW-0175">Coiled coil</keyword>
<dbReference type="GO" id="GO:0006281">
    <property type="term" value="P:DNA repair"/>
    <property type="evidence" value="ECO:0007669"/>
    <property type="project" value="UniProtKB-UniRule"/>
</dbReference>